<accession>A0AAE1YL65</accession>
<feature type="region of interest" description="Disordered" evidence="2">
    <location>
        <begin position="23"/>
        <end position="135"/>
    </location>
</feature>
<reference evidence="4" key="2">
    <citation type="journal article" date="2024" name="Plant">
        <title>Genomic evolution and insights into agronomic trait innovations of Sesamum species.</title>
        <authorList>
            <person name="Miao H."/>
            <person name="Wang L."/>
            <person name="Qu L."/>
            <person name="Liu H."/>
            <person name="Sun Y."/>
            <person name="Le M."/>
            <person name="Wang Q."/>
            <person name="Wei S."/>
            <person name="Zheng Y."/>
            <person name="Lin W."/>
            <person name="Duan Y."/>
            <person name="Cao H."/>
            <person name="Xiong S."/>
            <person name="Wang X."/>
            <person name="Wei L."/>
            <person name="Li C."/>
            <person name="Ma Q."/>
            <person name="Ju M."/>
            <person name="Zhao R."/>
            <person name="Li G."/>
            <person name="Mu C."/>
            <person name="Tian Q."/>
            <person name="Mei H."/>
            <person name="Zhang T."/>
            <person name="Gao T."/>
            <person name="Zhang H."/>
        </authorList>
    </citation>
    <scope>NUCLEOTIDE SEQUENCE</scope>
    <source>
        <strain evidence="4">3651</strain>
    </source>
</reference>
<name>A0AAE1YL65_9LAMI</name>
<evidence type="ECO:0000313" key="4">
    <source>
        <dbReference type="EMBL" id="KAK4432434.1"/>
    </source>
</evidence>
<feature type="region of interest" description="Disordered" evidence="2">
    <location>
        <begin position="389"/>
        <end position="430"/>
    </location>
</feature>
<gene>
    <name evidence="4" type="ORF">Salat_1005500</name>
</gene>
<dbReference type="InterPro" id="IPR040348">
    <property type="entry name" value="POLAR-like"/>
</dbReference>
<dbReference type="PANTHER" id="PTHR33476:SF4">
    <property type="entry name" value="POLAR LOCALIZATION DURING ASYMMETRIC DIVISION AND PROTEIN"/>
    <property type="match status" value="1"/>
</dbReference>
<feature type="chain" id="PRO_5041945339" evidence="3">
    <location>
        <begin position="19"/>
        <end position="430"/>
    </location>
</feature>
<organism evidence="4 5">
    <name type="scientific">Sesamum alatum</name>
    <dbReference type="NCBI Taxonomy" id="300844"/>
    <lineage>
        <taxon>Eukaryota</taxon>
        <taxon>Viridiplantae</taxon>
        <taxon>Streptophyta</taxon>
        <taxon>Embryophyta</taxon>
        <taxon>Tracheophyta</taxon>
        <taxon>Spermatophyta</taxon>
        <taxon>Magnoliopsida</taxon>
        <taxon>eudicotyledons</taxon>
        <taxon>Gunneridae</taxon>
        <taxon>Pentapetalae</taxon>
        <taxon>asterids</taxon>
        <taxon>lamiids</taxon>
        <taxon>Lamiales</taxon>
        <taxon>Pedaliaceae</taxon>
        <taxon>Sesamum</taxon>
    </lineage>
</organism>
<evidence type="ECO:0000256" key="2">
    <source>
        <dbReference type="SAM" id="MobiDB-lite"/>
    </source>
</evidence>
<evidence type="ECO:0000256" key="1">
    <source>
        <dbReference type="SAM" id="Coils"/>
    </source>
</evidence>
<keyword evidence="3" id="KW-0732">Signal</keyword>
<proteinExistence type="predicted"/>
<evidence type="ECO:0000256" key="3">
    <source>
        <dbReference type="SAM" id="SignalP"/>
    </source>
</evidence>
<reference evidence="4" key="1">
    <citation type="submission" date="2020-06" db="EMBL/GenBank/DDBJ databases">
        <authorList>
            <person name="Li T."/>
            <person name="Hu X."/>
            <person name="Zhang T."/>
            <person name="Song X."/>
            <person name="Zhang H."/>
            <person name="Dai N."/>
            <person name="Sheng W."/>
            <person name="Hou X."/>
            <person name="Wei L."/>
        </authorList>
    </citation>
    <scope>NUCLEOTIDE SEQUENCE</scope>
    <source>
        <strain evidence="4">3651</strain>
        <tissue evidence="4">Leaf</tissue>
    </source>
</reference>
<feature type="signal peptide" evidence="3">
    <location>
        <begin position="1"/>
        <end position="18"/>
    </location>
</feature>
<dbReference type="AlphaFoldDB" id="A0AAE1YL65"/>
<feature type="coiled-coil region" evidence="1">
    <location>
        <begin position="343"/>
        <end position="384"/>
    </location>
</feature>
<dbReference type="GO" id="GO:0008356">
    <property type="term" value="P:asymmetric cell division"/>
    <property type="evidence" value="ECO:0007669"/>
    <property type="project" value="InterPro"/>
</dbReference>
<comment type="caution">
    <text evidence="4">The sequence shown here is derived from an EMBL/GenBank/DDBJ whole genome shotgun (WGS) entry which is preliminary data.</text>
</comment>
<evidence type="ECO:0000313" key="5">
    <source>
        <dbReference type="Proteomes" id="UP001293254"/>
    </source>
</evidence>
<feature type="compositionally biased region" description="Basic residues" evidence="2">
    <location>
        <begin position="91"/>
        <end position="113"/>
    </location>
</feature>
<dbReference type="EMBL" id="JACGWO010000003">
    <property type="protein sequence ID" value="KAK4432434.1"/>
    <property type="molecule type" value="Genomic_DNA"/>
</dbReference>
<keyword evidence="1" id="KW-0175">Coiled coil</keyword>
<feature type="compositionally biased region" description="Basic and acidic residues" evidence="2">
    <location>
        <begin position="26"/>
        <end position="38"/>
    </location>
</feature>
<dbReference type="PANTHER" id="PTHR33476">
    <property type="entry name" value="EMB|CAB62613.1"/>
    <property type="match status" value="1"/>
</dbReference>
<feature type="compositionally biased region" description="Basic and acidic residues" evidence="2">
    <location>
        <begin position="399"/>
        <end position="413"/>
    </location>
</feature>
<protein>
    <submittedName>
        <fullName evidence="4">Uncharacterized protein</fullName>
    </submittedName>
</protein>
<sequence length="430" mass="47380">MWQVLLAAAAAAGSGILAKKLINPTDAEKPTSDFKQNDQELDPSKALQPQDSIFPTEDAVREDSSQENGDAINDDGKIFRFSSPETASKELRKKTGSGFKGLKKNGGSKKGKKSWFGEGGEKELAVDQRGNGSSKRNTVCLKKRRTGKHSAGKCESCSSKDNSFGWGVGVGIMYMMSAGKAEISRLNCAMDETAKMVQELKAEITSRKTASVAGNEAETNKRQIEGGSLFTKPDVKSKYKIKAFGPSLMEEGECASNVLTAEQRPEVLEMDQLEAELESELQKLPWCATASSGSEGRPDISEASLVENLTEERHSEDCANLDLCPYDGVLPAELDKKLCHVLIERQESQIMELETELHHAHSKLQEKEAELQALKNCVKRLSEFSLASYSDEEIEDKEEDMRKRDGFDQEKPGFEPTKSMVGMKRTMDDE</sequence>
<dbReference type="Proteomes" id="UP001293254">
    <property type="component" value="Unassembled WGS sequence"/>
</dbReference>
<keyword evidence="5" id="KW-1185">Reference proteome</keyword>